<dbReference type="EMBL" id="SNXX01000037">
    <property type="protein sequence ID" value="TDP87859.1"/>
    <property type="molecule type" value="Genomic_DNA"/>
</dbReference>
<dbReference type="AlphaFoldDB" id="A0A4R6RMG3"/>
<sequence length="209" mass="24341">MEQIYTIGHSTHEIDYFISLLKKHKINCVCDVRSVPYSKYNSQFNKDKLLRKLNEHQIYYIPMGDELGARYTNRELFDSNGIVDFAKVRKTEKFQSGLKRLAQGVARGFNLALMCSEKEPADCHRSILVSYSVKKMDYKINHILADGNIKSHDKLEEEISLEYKKQWLQGSLFNKNNSDHSLLEFAYKCKNKEIGYSKDVKSKKELLEA</sequence>
<reference evidence="1 2" key="1">
    <citation type="submission" date="2019-03" db="EMBL/GenBank/DDBJ databases">
        <title>Subsurface microbial communities from deep shales in Ohio and West Virginia, USA.</title>
        <authorList>
            <person name="Wrighton K."/>
        </authorList>
    </citation>
    <scope>NUCLEOTIDE SEQUENCE [LARGE SCALE GENOMIC DNA]</scope>
    <source>
        <strain evidence="1 2">MSL 7</strain>
    </source>
</reference>
<name>A0A4R6RMG3_9FIRM</name>
<dbReference type="PANTHER" id="PTHR39337">
    <property type="entry name" value="BLR5642 PROTEIN"/>
    <property type="match status" value="1"/>
</dbReference>
<accession>A0A4R6RMG3</accession>
<evidence type="ECO:0000313" key="2">
    <source>
        <dbReference type="Proteomes" id="UP000295176"/>
    </source>
</evidence>
<protein>
    <submittedName>
        <fullName evidence="1">Uncharacterized protein DUF488</fullName>
    </submittedName>
</protein>
<dbReference type="InterPro" id="IPR007438">
    <property type="entry name" value="DUF488"/>
</dbReference>
<dbReference type="RefSeq" id="WP_166637192.1">
    <property type="nucleotide sequence ID" value="NZ_SNXX01000037.1"/>
</dbReference>
<comment type="caution">
    <text evidence="1">The sequence shown here is derived from an EMBL/GenBank/DDBJ whole genome shotgun (WGS) entry which is preliminary data.</text>
</comment>
<dbReference type="Pfam" id="PF04343">
    <property type="entry name" value="DUF488"/>
    <property type="match status" value="1"/>
</dbReference>
<proteinExistence type="predicted"/>
<dbReference type="Proteomes" id="UP000295176">
    <property type="component" value="Unassembled WGS sequence"/>
</dbReference>
<dbReference type="PANTHER" id="PTHR39337:SF1">
    <property type="entry name" value="BLR5642 PROTEIN"/>
    <property type="match status" value="1"/>
</dbReference>
<gene>
    <name evidence="1" type="ORF">C7957_13716</name>
</gene>
<evidence type="ECO:0000313" key="1">
    <source>
        <dbReference type="EMBL" id="TDP87859.1"/>
    </source>
</evidence>
<organism evidence="1 2">
    <name type="scientific">Halanaerobium saccharolyticum</name>
    <dbReference type="NCBI Taxonomy" id="43595"/>
    <lineage>
        <taxon>Bacteria</taxon>
        <taxon>Bacillati</taxon>
        <taxon>Bacillota</taxon>
        <taxon>Clostridia</taxon>
        <taxon>Halanaerobiales</taxon>
        <taxon>Halanaerobiaceae</taxon>
        <taxon>Halanaerobium</taxon>
    </lineage>
</organism>